<dbReference type="Gene3D" id="3.30.70.2650">
    <property type="match status" value="1"/>
</dbReference>
<reference evidence="1 2" key="1">
    <citation type="submission" date="2016-10" db="EMBL/GenBank/DDBJ databases">
        <title>Complete genome sequences of three Cupriavidus strains isolated from various Malaysian environments.</title>
        <authorList>
            <person name="Abdullah A.A.-A."/>
            <person name="Shafie N.A.H."/>
            <person name="Lau N.S."/>
        </authorList>
    </citation>
    <scope>NUCLEOTIDE SEQUENCE [LARGE SCALE GENOMIC DNA]</scope>
    <source>
        <strain evidence="1 2">USMAA1020</strain>
    </source>
</reference>
<dbReference type="EMBL" id="CP017755">
    <property type="protein sequence ID" value="AOZ08275.1"/>
    <property type="molecule type" value="Genomic_DNA"/>
</dbReference>
<dbReference type="Proteomes" id="UP000177515">
    <property type="component" value="Chromosome 2"/>
</dbReference>
<gene>
    <name evidence="1" type="ORF">BKK80_20005</name>
</gene>
<evidence type="ECO:0000313" key="2">
    <source>
        <dbReference type="Proteomes" id="UP000177515"/>
    </source>
</evidence>
<name>A0ABM6F9E9_9BURK</name>
<dbReference type="RefSeq" id="WP_071017673.1">
    <property type="nucleotide sequence ID" value="NZ_CP017755.1"/>
</dbReference>
<dbReference type="InterPro" id="IPR036388">
    <property type="entry name" value="WH-like_DNA-bd_sf"/>
</dbReference>
<evidence type="ECO:0000313" key="1">
    <source>
        <dbReference type="EMBL" id="AOZ08275.1"/>
    </source>
</evidence>
<dbReference type="Gene3D" id="1.10.10.10">
    <property type="entry name" value="Winged helix-like DNA-binding domain superfamily/Winged helix DNA-binding domain"/>
    <property type="match status" value="1"/>
</dbReference>
<protein>
    <submittedName>
        <fullName evidence="1">PaaX family transcriptional regulator</fullName>
    </submittedName>
</protein>
<organism evidence="1 2">
    <name type="scientific">Cupriavidus malaysiensis</name>
    <dbReference type="NCBI Taxonomy" id="367825"/>
    <lineage>
        <taxon>Bacteria</taxon>
        <taxon>Pseudomonadati</taxon>
        <taxon>Pseudomonadota</taxon>
        <taxon>Betaproteobacteria</taxon>
        <taxon>Burkholderiales</taxon>
        <taxon>Burkholderiaceae</taxon>
        <taxon>Cupriavidus</taxon>
    </lineage>
</organism>
<accession>A0ABM6F9E9</accession>
<sequence length="271" mass="29826">MAAKAGIKIEAPSATDLVLDLLFTHPRQALTVQALARAAEVMDIATPAVRVALTRLQRQGRVAKTGRGSYAVRLEGNPAHHEVQYWFDKESRLRDWKGDWLVVHDAAVARSAKTLWRHHQRALELYGFRMLDTALWVRPDNLDGGAPTMEAALRRLGLAREALVFSARQFDPASAQRMTGLWNVPGILAGYRHAHALLARSTARLARLSPAAAARETLLVGRAVIRAIVRDPLLPEAIQPGAERHALIDATRAYQAGALAIWETLLQSEAD</sequence>
<proteinExistence type="predicted"/>
<dbReference type="PANTHER" id="PTHR30319:SF1">
    <property type="entry name" value="TRANSCRIPTIONAL REPRESSOR PAAX"/>
    <property type="match status" value="1"/>
</dbReference>
<keyword evidence="2" id="KW-1185">Reference proteome</keyword>
<dbReference type="PANTHER" id="PTHR30319">
    <property type="entry name" value="PHENYLACETIC ACID REGULATOR-RELATED TRANSCRIPTIONAL REPRESSOR"/>
    <property type="match status" value="1"/>
</dbReference>